<dbReference type="AlphaFoldDB" id="A0A2H0UDQ5"/>
<dbReference type="Proteomes" id="UP000231192">
    <property type="component" value="Unassembled WGS sequence"/>
</dbReference>
<evidence type="ECO:0000313" key="4">
    <source>
        <dbReference type="Proteomes" id="UP000231192"/>
    </source>
</evidence>
<organism evidence="3 4">
    <name type="scientific">Candidatus Kaiserbacteria bacterium CG10_big_fil_rev_8_21_14_0_10_51_14</name>
    <dbReference type="NCBI Taxonomy" id="1974610"/>
    <lineage>
        <taxon>Bacteria</taxon>
        <taxon>Candidatus Kaiseribacteriota</taxon>
    </lineage>
</organism>
<keyword evidence="2" id="KW-0413">Isomerase</keyword>
<dbReference type="GO" id="GO:0005975">
    <property type="term" value="P:carbohydrate metabolic process"/>
    <property type="evidence" value="ECO:0007669"/>
    <property type="project" value="InterPro"/>
</dbReference>
<dbReference type="InterPro" id="IPR013785">
    <property type="entry name" value="Aldolase_TIM"/>
</dbReference>
<accession>A0A2H0UDQ5</accession>
<keyword evidence="1" id="KW-0479">Metal-binding</keyword>
<evidence type="ECO:0000313" key="3">
    <source>
        <dbReference type="EMBL" id="PIR83806.1"/>
    </source>
</evidence>
<name>A0A2H0UDQ5_9BACT</name>
<dbReference type="Gene3D" id="3.20.20.70">
    <property type="entry name" value="Aldolase class I"/>
    <property type="match status" value="1"/>
</dbReference>
<dbReference type="SUPFAM" id="SSF51366">
    <property type="entry name" value="Ribulose-phoshate binding barrel"/>
    <property type="match status" value="1"/>
</dbReference>
<dbReference type="InterPro" id="IPR011060">
    <property type="entry name" value="RibuloseP-bd_barrel"/>
</dbReference>
<dbReference type="PANTHER" id="PTHR11749">
    <property type="entry name" value="RIBULOSE-5-PHOSPHATE-3-EPIMERASE"/>
    <property type="match status" value="1"/>
</dbReference>
<dbReference type="GO" id="GO:0046872">
    <property type="term" value="F:metal ion binding"/>
    <property type="evidence" value="ECO:0007669"/>
    <property type="project" value="UniProtKB-KW"/>
</dbReference>
<proteinExistence type="predicted"/>
<sequence length="224" mass="24236">MKSTKIEINPTIVPTALSDIETESAHFASFASYFQIDVADGKFAPNTTWLPQEGDCLPGQYSYEVHMMVEDPASVGTLFAHAGAKRLIVHVETLKDVESTKQLFGAWRDAGVESIGVAMLLHTSFEDVEPYLSFSDFVLMMTIARIGVQGIPFEERSIERVAEFARLYPDVLIAVDGGVSEKNIADLVRAGATRFGVGSAIARAPCPSASFQNLTSITQDALGS</sequence>
<dbReference type="InterPro" id="IPR000056">
    <property type="entry name" value="Ribul_P_3_epim-like"/>
</dbReference>
<protein>
    <recommendedName>
        <fullName evidence="5">Ribulose-phosphate 3-epimerase</fullName>
    </recommendedName>
</protein>
<evidence type="ECO:0000256" key="1">
    <source>
        <dbReference type="ARBA" id="ARBA00022723"/>
    </source>
</evidence>
<reference evidence="4" key="1">
    <citation type="submission" date="2017-09" db="EMBL/GenBank/DDBJ databases">
        <title>Depth-based differentiation of microbial function through sediment-hosted aquifers and enrichment of novel symbionts in the deep terrestrial subsurface.</title>
        <authorList>
            <person name="Probst A.J."/>
            <person name="Ladd B."/>
            <person name="Jarett J.K."/>
            <person name="Geller-Mcgrath D.E."/>
            <person name="Sieber C.M.K."/>
            <person name="Emerson J.B."/>
            <person name="Anantharaman K."/>
            <person name="Thomas B.C."/>
            <person name="Malmstrom R."/>
            <person name="Stieglmeier M."/>
            <person name="Klingl A."/>
            <person name="Woyke T."/>
            <person name="Ryan C.M."/>
            <person name="Banfield J.F."/>
        </authorList>
    </citation>
    <scope>NUCLEOTIDE SEQUENCE [LARGE SCALE GENOMIC DNA]</scope>
</reference>
<gene>
    <name evidence="3" type="ORF">COU18_02365</name>
</gene>
<dbReference type="GO" id="GO:0016857">
    <property type="term" value="F:racemase and epimerase activity, acting on carbohydrates and derivatives"/>
    <property type="evidence" value="ECO:0007669"/>
    <property type="project" value="InterPro"/>
</dbReference>
<comment type="caution">
    <text evidence="3">The sequence shown here is derived from an EMBL/GenBank/DDBJ whole genome shotgun (WGS) entry which is preliminary data.</text>
</comment>
<evidence type="ECO:0000256" key="2">
    <source>
        <dbReference type="ARBA" id="ARBA00023235"/>
    </source>
</evidence>
<dbReference type="Pfam" id="PF00834">
    <property type="entry name" value="Ribul_P_3_epim"/>
    <property type="match status" value="1"/>
</dbReference>
<evidence type="ECO:0008006" key="5">
    <source>
        <dbReference type="Google" id="ProtNLM"/>
    </source>
</evidence>
<dbReference type="EMBL" id="PFBK01000007">
    <property type="protein sequence ID" value="PIR83806.1"/>
    <property type="molecule type" value="Genomic_DNA"/>
</dbReference>